<proteinExistence type="predicted"/>
<dbReference type="EMBL" id="JAMKFB020000004">
    <property type="protein sequence ID" value="KAL0196509.1"/>
    <property type="molecule type" value="Genomic_DNA"/>
</dbReference>
<protein>
    <submittedName>
        <fullName evidence="2">Uncharacterized protein</fullName>
    </submittedName>
</protein>
<feature type="region of interest" description="Disordered" evidence="1">
    <location>
        <begin position="61"/>
        <end position="125"/>
    </location>
</feature>
<sequence length="125" mass="13690">AVALNNDGEFVYDNNGLLSSTAPSAPESLHYSNIDFTKTEPLSGEIRGITSLTCEYATVRHRPAGATDAENNTSTSETEPKKQDMTAKITDTPSPASEDEIYENMNHHYRQKEPLVSADDAEKQV</sequence>
<evidence type="ECO:0000313" key="3">
    <source>
        <dbReference type="Proteomes" id="UP001529510"/>
    </source>
</evidence>
<dbReference type="Proteomes" id="UP001529510">
    <property type="component" value="Unassembled WGS sequence"/>
</dbReference>
<organism evidence="2 3">
    <name type="scientific">Cirrhinus mrigala</name>
    <name type="common">Mrigala</name>
    <dbReference type="NCBI Taxonomy" id="683832"/>
    <lineage>
        <taxon>Eukaryota</taxon>
        <taxon>Metazoa</taxon>
        <taxon>Chordata</taxon>
        <taxon>Craniata</taxon>
        <taxon>Vertebrata</taxon>
        <taxon>Euteleostomi</taxon>
        <taxon>Actinopterygii</taxon>
        <taxon>Neopterygii</taxon>
        <taxon>Teleostei</taxon>
        <taxon>Ostariophysi</taxon>
        <taxon>Cypriniformes</taxon>
        <taxon>Cyprinidae</taxon>
        <taxon>Labeoninae</taxon>
        <taxon>Labeonini</taxon>
        <taxon>Cirrhinus</taxon>
    </lineage>
</organism>
<feature type="non-terminal residue" evidence="2">
    <location>
        <position position="1"/>
    </location>
</feature>
<gene>
    <name evidence="2" type="ORF">M9458_010081</name>
</gene>
<accession>A0ABD0RDI9</accession>
<comment type="caution">
    <text evidence="2">The sequence shown here is derived from an EMBL/GenBank/DDBJ whole genome shotgun (WGS) entry which is preliminary data.</text>
</comment>
<reference evidence="2 3" key="1">
    <citation type="submission" date="2024-05" db="EMBL/GenBank/DDBJ databases">
        <title>Genome sequencing and assembly of Indian major carp, Cirrhinus mrigala (Hamilton, 1822).</title>
        <authorList>
            <person name="Mohindra V."/>
            <person name="Chowdhury L.M."/>
            <person name="Lal K."/>
            <person name="Jena J.K."/>
        </authorList>
    </citation>
    <scope>NUCLEOTIDE SEQUENCE [LARGE SCALE GENOMIC DNA]</scope>
    <source>
        <strain evidence="2">CM1030</strain>
        <tissue evidence="2">Blood</tissue>
    </source>
</reference>
<name>A0ABD0RDI9_CIRMR</name>
<evidence type="ECO:0000313" key="2">
    <source>
        <dbReference type="EMBL" id="KAL0196509.1"/>
    </source>
</evidence>
<dbReference type="AlphaFoldDB" id="A0ABD0RDI9"/>
<keyword evidence="3" id="KW-1185">Reference proteome</keyword>
<evidence type="ECO:0000256" key="1">
    <source>
        <dbReference type="SAM" id="MobiDB-lite"/>
    </source>
</evidence>